<sequence length="80" mass="9177">MKVSWILFWIVCVLEIATFAIISLFLWFREVDATGATQTFELKLINIAVIAAFFIIPFIIQIVWAIVNIMVSKKHAHAQI</sequence>
<keyword evidence="1" id="KW-0812">Transmembrane</keyword>
<name>A0ABZ3EA61_9STAP</name>
<feature type="transmembrane region" description="Helical" evidence="1">
    <location>
        <begin position="47"/>
        <end position="71"/>
    </location>
</feature>
<gene>
    <name evidence="2" type="ORF">QQM35_06525</name>
</gene>
<keyword evidence="1" id="KW-1133">Transmembrane helix</keyword>
<accession>A0ABZ3EA61</accession>
<evidence type="ECO:0000313" key="2">
    <source>
        <dbReference type="EMBL" id="XAF69726.1"/>
    </source>
</evidence>
<organism evidence="2 3">
    <name type="scientific">Staphylococcus hsinchuensis</name>
    <dbReference type="NCBI Taxonomy" id="3051183"/>
    <lineage>
        <taxon>Bacteria</taxon>
        <taxon>Bacillati</taxon>
        <taxon>Bacillota</taxon>
        <taxon>Bacilli</taxon>
        <taxon>Bacillales</taxon>
        <taxon>Staphylococcaceae</taxon>
        <taxon>Staphylococcus</taxon>
    </lineage>
</organism>
<dbReference type="InterPro" id="IPR025037">
    <property type="entry name" value="DUF3923"/>
</dbReference>
<dbReference type="RefSeq" id="WP_251519457.1">
    <property type="nucleotide sequence ID" value="NZ_CP128355.1"/>
</dbReference>
<keyword evidence="1" id="KW-0472">Membrane</keyword>
<dbReference type="Proteomes" id="UP001436297">
    <property type="component" value="Chromosome"/>
</dbReference>
<reference evidence="2 3" key="1">
    <citation type="journal article" date="2024" name="Pathogens">
        <title>Staphylococcus hsinchuensis sp. nov., Isolated from Soymilk.</title>
        <authorList>
            <person name="Wang Y.T."/>
            <person name="Lin Y.C."/>
            <person name="Hsieh Y.H."/>
            <person name="Lin Y.T."/>
            <person name="Hamada M."/>
            <person name="Chen C.C."/>
            <person name="Liou J.S."/>
            <person name="Lee A.Y."/>
            <person name="Zhang W.L."/>
            <person name="Chen Y.T."/>
            <person name="Huang C.H."/>
        </authorList>
    </citation>
    <scope>NUCLEOTIDE SEQUENCE [LARGE SCALE GENOMIC DNA]</scope>
    <source>
        <strain evidence="2 3">H164</strain>
    </source>
</reference>
<dbReference type="EMBL" id="CP128355">
    <property type="protein sequence ID" value="XAF69726.1"/>
    <property type="molecule type" value="Genomic_DNA"/>
</dbReference>
<dbReference type="Pfam" id="PF13061">
    <property type="entry name" value="DUF3923"/>
    <property type="match status" value="1"/>
</dbReference>
<evidence type="ECO:0000256" key="1">
    <source>
        <dbReference type="SAM" id="Phobius"/>
    </source>
</evidence>
<keyword evidence="3" id="KW-1185">Reference proteome</keyword>
<evidence type="ECO:0000313" key="3">
    <source>
        <dbReference type="Proteomes" id="UP001436297"/>
    </source>
</evidence>
<proteinExistence type="predicted"/>
<feature type="transmembrane region" description="Helical" evidence="1">
    <location>
        <begin position="7"/>
        <end position="27"/>
    </location>
</feature>
<protein>
    <submittedName>
        <fullName evidence="2">DUF3923 family protein</fullName>
    </submittedName>
</protein>